<dbReference type="InterPro" id="IPR007527">
    <property type="entry name" value="Znf_SWIM"/>
</dbReference>
<keyword evidence="2" id="KW-0175">Coiled coil</keyword>
<protein>
    <recommendedName>
        <fullName evidence="4">SWIM-type domain-containing protein</fullName>
    </recommendedName>
</protein>
<evidence type="ECO:0000256" key="3">
    <source>
        <dbReference type="SAM" id="MobiDB-lite"/>
    </source>
</evidence>
<reference evidence="5 6" key="1">
    <citation type="journal article" date="2016" name="Genome Biol. Evol.">
        <title>Divergent and convergent evolution of fungal pathogenicity.</title>
        <authorList>
            <person name="Shang Y."/>
            <person name="Xiao G."/>
            <person name="Zheng P."/>
            <person name="Cen K."/>
            <person name="Zhan S."/>
            <person name="Wang C."/>
        </authorList>
    </citation>
    <scope>NUCLEOTIDE SEQUENCE [LARGE SCALE GENOMIC DNA]</scope>
    <source>
        <strain evidence="5 6">ARSEF 7405</strain>
    </source>
</reference>
<accession>A0A168CD86</accession>
<name>A0A168CD86_9EURO</name>
<dbReference type="PROSITE" id="PS50966">
    <property type="entry name" value="ZF_SWIM"/>
    <property type="match status" value="1"/>
</dbReference>
<evidence type="ECO:0000256" key="2">
    <source>
        <dbReference type="SAM" id="Coils"/>
    </source>
</evidence>
<evidence type="ECO:0000256" key="1">
    <source>
        <dbReference type="PROSITE-ProRule" id="PRU00325"/>
    </source>
</evidence>
<sequence length="894" mass="104263">MDQSSLYSGAAAQPAQNWCTACNNLRFVHEFDFKRGQDGERKKTCRRHTKAAAKSSSITWEMLIDKLREFPLSSRTRIEFVQEIDFDSLPVQMGDRIDRTAKNNSLTELIAALIEQIHAISPWRFWHERTRFKSDFYALYTYRCCQDEDHHSTNPNSQGIRDTRSMARYPCESQLLLSVSLTRRILTVHHSHTKHSAYEDTSLSPEVTAFVNERLMLPPAKIYQLLRSDESGSIPGKDIASRYQVYGLWQNANSAKWRRAPDAYDSACILLNELYSTMQKEQTQQRENGQGDRPMKFVPASFEYQNVRCVAIYLDSLIHEIGPNNIKELAMDATYGTNNKGMDLFAVMAEFEGTGVPIAYGFVEVLGRHQQRIQASQSARSSQPTQTQRTIHAMQGATTDVLSQFLQGIAQRNIHPLVFHTDKDNSEIVAIGEQFPHTRIQLCNWHALRAVRTKLESTTKTAPQTRYYPAEAAKFIDEFEMCWGAEPIRRPDGHMIARCDCPNRNQQFAQKDRVETGTKSERDEVIYMVKSHFNSHQFIPIEGRFLTKEEIYRRAVNQLYQYCHSRNYWRLWTYMWVNWYNPNSWALWARSVVPDQISILKTTMVVESHWKQIKKQFLGDFNRPRIDLVSWVLTHDVIQHSFVRIDAIRRRLHRIGLASWRETFKADWRSLLRKPVDPDFQLIYHTDPSKGCCSCSAFLNSRFLLCKHLVHCFQDMNIRERLDFFDNVQRLRVPPFWKSDHLIIRPEYLPEVTQTIPDSTPETGNLNTPDETDNADTDDTDVDPDYVPESLQHEKEDEMAVHDLDHLVIELEQHDQELRTAQDTIQAFREDLARSMNIMEAELARGNYKYALAYVKEHHAKVQLHLAERETLLQKRTRPNTWTHYHHSATMYTS</sequence>
<keyword evidence="1" id="KW-0863">Zinc-finger</keyword>
<evidence type="ECO:0000259" key="4">
    <source>
        <dbReference type="PROSITE" id="PS50966"/>
    </source>
</evidence>
<feature type="coiled-coil region" evidence="2">
    <location>
        <begin position="804"/>
        <end position="831"/>
    </location>
</feature>
<dbReference type="OrthoDB" id="4364923at2759"/>
<comment type="caution">
    <text evidence="5">The sequence shown here is derived from an EMBL/GenBank/DDBJ whole genome shotgun (WGS) entry which is preliminary data.</text>
</comment>
<dbReference type="AlphaFoldDB" id="A0A168CD86"/>
<feature type="compositionally biased region" description="Acidic residues" evidence="3">
    <location>
        <begin position="770"/>
        <end position="781"/>
    </location>
</feature>
<keyword evidence="1" id="KW-0479">Metal-binding</keyword>
<evidence type="ECO:0000313" key="5">
    <source>
        <dbReference type="EMBL" id="KZZ96448.1"/>
    </source>
</evidence>
<proteinExistence type="predicted"/>
<keyword evidence="1" id="KW-0862">Zinc</keyword>
<keyword evidence="6" id="KW-1185">Reference proteome</keyword>
<dbReference type="GO" id="GO:0008270">
    <property type="term" value="F:zinc ion binding"/>
    <property type="evidence" value="ECO:0007669"/>
    <property type="project" value="UniProtKB-KW"/>
</dbReference>
<feature type="compositionally biased region" description="Polar residues" evidence="3">
    <location>
        <begin position="753"/>
        <end position="766"/>
    </location>
</feature>
<dbReference type="Proteomes" id="UP000242877">
    <property type="component" value="Unassembled WGS sequence"/>
</dbReference>
<gene>
    <name evidence="5" type="ORF">AAP_01221</name>
</gene>
<feature type="domain" description="SWIM-type" evidence="4">
    <location>
        <begin position="680"/>
        <end position="717"/>
    </location>
</feature>
<dbReference type="VEuPathDB" id="FungiDB:AAP_01221"/>
<feature type="region of interest" description="Disordered" evidence="3">
    <location>
        <begin position="753"/>
        <end position="781"/>
    </location>
</feature>
<dbReference type="EMBL" id="AZGZ01000003">
    <property type="protein sequence ID" value="KZZ96448.1"/>
    <property type="molecule type" value="Genomic_DNA"/>
</dbReference>
<evidence type="ECO:0000313" key="6">
    <source>
        <dbReference type="Proteomes" id="UP000242877"/>
    </source>
</evidence>
<organism evidence="5 6">
    <name type="scientific">Ascosphaera apis ARSEF 7405</name>
    <dbReference type="NCBI Taxonomy" id="392613"/>
    <lineage>
        <taxon>Eukaryota</taxon>
        <taxon>Fungi</taxon>
        <taxon>Dikarya</taxon>
        <taxon>Ascomycota</taxon>
        <taxon>Pezizomycotina</taxon>
        <taxon>Eurotiomycetes</taxon>
        <taxon>Eurotiomycetidae</taxon>
        <taxon>Onygenales</taxon>
        <taxon>Ascosphaeraceae</taxon>
        <taxon>Ascosphaera</taxon>
    </lineage>
</organism>